<accession>A0A1H3MF75</accession>
<dbReference type="AlphaFoldDB" id="A0A1H3MF75"/>
<dbReference type="Proteomes" id="UP000199529">
    <property type="component" value="Unassembled WGS sequence"/>
</dbReference>
<proteinExistence type="predicted"/>
<gene>
    <name evidence="1" type="ORF">SAMN05216215_103433</name>
</gene>
<dbReference type="STRING" id="418495.SAMN05216215_103433"/>
<sequence>MSSLPIVISHSEVLARSEAASDALPLLTIDEFFVGNTDEESLAPNQWGHDRPPLAEIEQRLRALAAEPGVEWVRVQLDDTHEVDEIAAEAIAICTDREPDDIEELLDSEYLQADGVIEGYAISDPGDEPAVPAGSHVLSLVWD</sequence>
<dbReference type="EMBL" id="FNOK01000034">
    <property type="protein sequence ID" value="SDY75342.1"/>
    <property type="molecule type" value="Genomic_DNA"/>
</dbReference>
<protein>
    <submittedName>
        <fullName evidence="1">Uncharacterized protein</fullName>
    </submittedName>
</protein>
<evidence type="ECO:0000313" key="2">
    <source>
        <dbReference type="Proteomes" id="UP000199529"/>
    </source>
</evidence>
<reference evidence="2" key="1">
    <citation type="submission" date="2016-10" db="EMBL/GenBank/DDBJ databases">
        <authorList>
            <person name="Varghese N."/>
            <person name="Submissions S."/>
        </authorList>
    </citation>
    <scope>NUCLEOTIDE SEQUENCE [LARGE SCALE GENOMIC DNA]</scope>
    <source>
        <strain evidence="2">CGMCC 4.3530</strain>
    </source>
</reference>
<organism evidence="1 2">
    <name type="scientific">Saccharopolyspora shandongensis</name>
    <dbReference type="NCBI Taxonomy" id="418495"/>
    <lineage>
        <taxon>Bacteria</taxon>
        <taxon>Bacillati</taxon>
        <taxon>Actinomycetota</taxon>
        <taxon>Actinomycetes</taxon>
        <taxon>Pseudonocardiales</taxon>
        <taxon>Pseudonocardiaceae</taxon>
        <taxon>Saccharopolyspora</taxon>
    </lineage>
</organism>
<keyword evidence="2" id="KW-1185">Reference proteome</keyword>
<name>A0A1H3MF75_9PSEU</name>
<evidence type="ECO:0000313" key="1">
    <source>
        <dbReference type="EMBL" id="SDY75342.1"/>
    </source>
</evidence>